<dbReference type="Gene3D" id="3.10.290.10">
    <property type="entry name" value="RNA-binding S4 domain"/>
    <property type="match status" value="1"/>
</dbReference>
<evidence type="ECO:0000259" key="2">
    <source>
        <dbReference type="SMART" id="SM00363"/>
    </source>
</evidence>
<dbReference type="InterPro" id="IPR036986">
    <property type="entry name" value="S4_RNA-bd_sf"/>
</dbReference>
<dbReference type="EMBL" id="JAFFJS010000003">
    <property type="protein sequence ID" value="MBM9433170.1"/>
    <property type="molecule type" value="Genomic_DNA"/>
</dbReference>
<sequence>MTDIAVRLPIRLGQFLKLANLAESGSHARELIESGQVSVNNAVCTQRGKQLDTGDRVSVHGETLTVASA</sequence>
<evidence type="ECO:0000313" key="3">
    <source>
        <dbReference type="EMBL" id="MBM9433170.1"/>
    </source>
</evidence>
<proteinExistence type="predicted"/>
<dbReference type="CDD" id="cd00165">
    <property type="entry name" value="S4"/>
    <property type="match status" value="1"/>
</dbReference>
<organism evidence="3 4">
    <name type="scientific">Flaviflexus equikiangi</name>
    <dbReference type="NCBI Taxonomy" id="2758573"/>
    <lineage>
        <taxon>Bacteria</taxon>
        <taxon>Bacillati</taxon>
        <taxon>Actinomycetota</taxon>
        <taxon>Actinomycetes</taxon>
        <taxon>Actinomycetales</taxon>
        <taxon>Actinomycetaceae</taxon>
        <taxon>Flaviflexus</taxon>
    </lineage>
</organism>
<evidence type="ECO:0000256" key="1">
    <source>
        <dbReference type="PROSITE-ProRule" id="PRU00182"/>
    </source>
</evidence>
<gene>
    <name evidence="3" type="ORF">JVW63_05595</name>
</gene>
<reference evidence="4" key="1">
    <citation type="submission" date="2021-02" db="EMBL/GenBank/DDBJ databases">
        <title>Leucobacter sp. CX169.</title>
        <authorList>
            <person name="Cheng Y."/>
        </authorList>
    </citation>
    <scope>NUCLEOTIDE SEQUENCE [LARGE SCALE GENOMIC DNA]</scope>
    <source>
        <strain evidence="4">JY899</strain>
    </source>
</reference>
<dbReference type="Proteomes" id="UP000705983">
    <property type="component" value="Unassembled WGS sequence"/>
</dbReference>
<dbReference type="PROSITE" id="PS50889">
    <property type="entry name" value="S4"/>
    <property type="match status" value="1"/>
</dbReference>
<evidence type="ECO:0000313" key="4">
    <source>
        <dbReference type="Proteomes" id="UP000705983"/>
    </source>
</evidence>
<keyword evidence="1" id="KW-0694">RNA-binding</keyword>
<feature type="domain" description="RNA-binding S4" evidence="2">
    <location>
        <begin position="10"/>
        <end position="69"/>
    </location>
</feature>
<name>A0ABS2TET5_9ACTO</name>
<dbReference type="InterPro" id="IPR002942">
    <property type="entry name" value="S4_RNA-bd"/>
</dbReference>
<accession>A0ABS2TET5</accession>
<dbReference type="RefSeq" id="WP_182173914.1">
    <property type="nucleotide sequence ID" value="NZ_CP059676.1"/>
</dbReference>
<protein>
    <submittedName>
        <fullName evidence="3">RNA-binding S4 domain-containing protein</fullName>
    </submittedName>
</protein>
<comment type="caution">
    <text evidence="3">The sequence shown here is derived from an EMBL/GenBank/DDBJ whole genome shotgun (WGS) entry which is preliminary data.</text>
</comment>
<dbReference type="SMART" id="SM00363">
    <property type="entry name" value="S4"/>
    <property type="match status" value="1"/>
</dbReference>
<dbReference type="SUPFAM" id="SSF55174">
    <property type="entry name" value="Alpha-L RNA-binding motif"/>
    <property type="match status" value="1"/>
</dbReference>
<keyword evidence="4" id="KW-1185">Reference proteome</keyword>
<dbReference type="Pfam" id="PF13275">
    <property type="entry name" value="S4_2"/>
    <property type="match status" value="1"/>
</dbReference>